<accession>A0A6V8R4T4</accession>
<sequence>MVPRQSANAQLHGAAERQAVETFWALQVLDTSSGCALGASSTRYSAGSGEKQAGCIGRHQTQQRYTDLRREREPGRAPVACAGWDCCGLKTVAAVAARSAGSSTVLVPARAVSALRAASALTGSPLPASACSPPEETLELQMGGDVSLLAQGALWALIRSHLALDGEDES</sequence>
<protein>
    <submittedName>
        <fullName evidence="1">Uncharacterized protein</fullName>
    </submittedName>
</protein>
<evidence type="ECO:0000313" key="2">
    <source>
        <dbReference type="Proteomes" id="UP000517252"/>
    </source>
</evidence>
<comment type="caution">
    <text evidence="1">The sequence shown here is derived from an EMBL/GenBank/DDBJ whole genome shotgun (WGS) entry which is preliminary data.</text>
</comment>
<organism evidence="1 2">
    <name type="scientific">Trichoderma asperellum</name>
    <name type="common">Filamentous fungus</name>
    <dbReference type="NCBI Taxonomy" id="101201"/>
    <lineage>
        <taxon>Eukaryota</taxon>
        <taxon>Fungi</taxon>
        <taxon>Dikarya</taxon>
        <taxon>Ascomycota</taxon>
        <taxon>Pezizomycotina</taxon>
        <taxon>Sordariomycetes</taxon>
        <taxon>Hypocreomycetidae</taxon>
        <taxon>Hypocreales</taxon>
        <taxon>Hypocreaceae</taxon>
        <taxon>Trichoderma</taxon>
    </lineage>
</organism>
<proteinExistence type="predicted"/>
<dbReference type="EMBL" id="BLZH01000012">
    <property type="protein sequence ID" value="GFP59116.1"/>
    <property type="molecule type" value="Genomic_DNA"/>
</dbReference>
<dbReference type="Proteomes" id="UP000517252">
    <property type="component" value="Unassembled WGS sequence"/>
</dbReference>
<reference evidence="1 2" key="1">
    <citation type="submission" date="2020-07" db="EMBL/GenBank/DDBJ databases">
        <title>Trichoderma asperellum IC-1 whole genome shotgun sequence.</title>
        <authorList>
            <person name="Kanamasa S."/>
            <person name="Takahashi H."/>
        </authorList>
    </citation>
    <scope>NUCLEOTIDE SEQUENCE [LARGE SCALE GENOMIC DNA]</scope>
    <source>
        <strain evidence="1 2">IC-1</strain>
    </source>
</reference>
<evidence type="ECO:0000313" key="1">
    <source>
        <dbReference type="EMBL" id="GFP59116.1"/>
    </source>
</evidence>
<name>A0A6V8R4T4_TRIAP</name>
<gene>
    <name evidence="1" type="ORF">TASIC1_0012011900</name>
</gene>
<dbReference type="AlphaFoldDB" id="A0A6V8R4T4"/>